<proteinExistence type="predicted"/>
<evidence type="ECO:0000313" key="2">
    <source>
        <dbReference type="Proteomes" id="UP000249566"/>
    </source>
</evidence>
<reference evidence="1 2" key="1">
    <citation type="submission" date="2018-06" db="EMBL/GenBank/DDBJ databases">
        <authorList>
            <consortium name="Pathogen Informatics"/>
            <person name="Doyle S."/>
        </authorList>
    </citation>
    <scope>NUCLEOTIDE SEQUENCE [LARGE SCALE GENOMIC DNA]</scope>
    <source>
        <strain evidence="1 2">NCTC12272</strain>
    </source>
</reference>
<gene>
    <name evidence="1" type="ORF">NCTC12272_00799</name>
</gene>
<protein>
    <submittedName>
        <fullName evidence="1">WbqC-like protein family</fullName>
    </submittedName>
</protein>
<dbReference type="AlphaFoldDB" id="A0AAX2IUV4"/>
<dbReference type="InterPro" id="IPR014985">
    <property type="entry name" value="WbqC"/>
</dbReference>
<organism evidence="1 2">
    <name type="scientific">Legionella pneumophila subsp. pascullei</name>
    <dbReference type="NCBI Taxonomy" id="91890"/>
    <lineage>
        <taxon>Bacteria</taxon>
        <taxon>Pseudomonadati</taxon>
        <taxon>Pseudomonadota</taxon>
        <taxon>Gammaproteobacteria</taxon>
        <taxon>Legionellales</taxon>
        <taxon>Legionellaceae</taxon>
        <taxon>Legionella</taxon>
    </lineage>
</organism>
<dbReference type="EMBL" id="LS483412">
    <property type="protein sequence ID" value="SQG89616.1"/>
    <property type="molecule type" value="Genomic_DNA"/>
</dbReference>
<accession>A0AAX2IUV4</accession>
<dbReference type="Proteomes" id="UP000249566">
    <property type="component" value="Chromosome 1"/>
</dbReference>
<sequence length="228" mass="27291">MKGMISQPRYLPTFNYLQRIYQSEIFVILDDVQHQRRCVEHRNKIINNDKEFWLSIPIERKKTSRPLIQDMIIQSDFIEEHHLIIKQAYSKCRYYEDDLFKKIYNLQQFNFVAFFQDSIKNIFDLFNLGMPEIILSSTLNTESTGSKKLAEICKKTGINLYISGPNGRNYLKDSDFQNTQVLFHDFLFPTYLQTSKVFIPWMCWLDGYFNEGREFVYKQITQPMNLIN</sequence>
<name>A0AAX2IUV4_LEGPN</name>
<dbReference type="Pfam" id="PF08889">
    <property type="entry name" value="WbqC"/>
    <property type="match status" value="1"/>
</dbReference>
<evidence type="ECO:0000313" key="1">
    <source>
        <dbReference type="EMBL" id="SQG89616.1"/>
    </source>
</evidence>